<comment type="caution">
    <text evidence="2">The sequence shown here is derived from an EMBL/GenBank/DDBJ whole genome shotgun (WGS) entry which is preliminary data.</text>
</comment>
<evidence type="ECO:0000313" key="2">
    <source>
        <dbReference type="EMBL" id="TYJ56565.1"/>
    </source>
</evidence>
<evidence type="ECO:0000313" key="3">
    <source>
        <dbReference type="Proteomes" id="UP000322245"/>
    </source>
</evidence>
<reference evidence="2 3" key="1">
    <citation type="submission" date="2017-05" db="EMBL/GenBank/DDBJ databases">
        <title>The Genome Sequence of Tsuchiyaea wingfieldii DSM 27421.</title>
        <authorList>
            <person name="Cuomo C."/>
            <person name="Passer A."/>
            <person name="Billmyre B."/>
            <person name="Heitman J."/>
        </authorList>
    </citation>
    <scope>NUCLEOTIDE SEQUENCE [LARGE SCALE GENOMIC DNA]</scope>
    <source>
        <strain evidence="2 3">DSM 27421</strain>
    </source>
</reference>
<proteinExistence type="predicted"/>
<sequence>MALAAFRRLKEDVLLPVSYISWPTLVAPYIPNHFPVSPTNARTYAVLINLLLLQPTSPAPPALYSPSYLATRMCFPHLDQLASQNKCAPPIPPPLISNPRLLRPLRPKRLGVQYAPRSLLSTYLRPKPSIYELCHCGMNNGGRYSEGSFVSRTKSYGPLNKPGHDLMLANGSAHKRVSLKSSSSNGHRDKQYSCLGRPITPADTWPVEELLCASLLASRATITPPLACPASTPPVIRERVFTPPPKTDLSSEEPLEREIFMQEIPGFATSQLEREIGLVAPDCASPHIVTDNKVLEVEVVKELSEGLEIFDGEDVIALFESESCGSHDLERSGLNKSVTFNEETEVYWFEISGGTSSEAHLDLSFGYESDIEDNLTPTQLLREQYRIVPASPPPVDHREFWNVVASLGISSPVQDLSDTSIQSPTRNSLPSSLEAEQLSPHRQSLSRAEDASLDSVDEIVSRPEDQDIDLSSDTTPIPTQHISLHASSIHLSESFDDTPTKTVTAPRILSHTVRPPIMSPCPTHLQGKKNSRHPRRDRKPTLTPVLYARSTRRS</sequence>
<accession>A0A5D3AYY6</accession>
<dbReference type="Proteomes" id="UP000322245">
    <property type="component" value="Unassembled WGS sequence"/>
</dbReference>
<evidence type="ECO:0000256" key="1">
    <source>
        <dbReference type="SAM" id="MobiDB-lite"/>
    </source>
</evidence>
<feature type="region of interest" description="Disordered" evidence="1">
    <location>
        <begin position="513"/>
        <end position="554"/>
    </location>
</feature>
<gene>
    <name evidence="2" type="ORF">B9479_002657</name>
</gene>
<name>A0A5D3AYY6_9TREE</name>
<dbReference type="EMBL" id="NIDF01000022">
    <property type="protein sequence ID" value="TYJ56565.1"/>
    <property type="molecule type" value="Genomic_DNA"/>
</dbReference>
<feature type="compositionally biased region" description="Basic residues" evidence="1">
    <location>
        <begin position="526"/>
        <end position="538"/>
    </location>
</feature>
<dbReference type="AlphaFoldDB" id="A0A5D3AYY6"/>
<keyword evidence="3" id="KW-1185">Reference proteome</keyword>
<organism evidence="2 3">
    <name type="scientific">Cryptococcus floricola</name>
    <dbReference type="NCBI Taxonomy" id="2591691"/>
    <lineage>
        <taxon>Eukaryota</taxon>
        <taxon>Fungi</taxon>
        <taxon>Dikarya</taxon>
        <taxon>Basidiomycota</taxon>
        <taxon>Agaricomycotina</taxon>
        <taxon>Tremellomycetes</taxon>
        <taxon>Tremellales</taxon>
        <taxon>Cryptococcaceae</taxon>
        <taxon>Cryptococcus</taxon>
    </lineage>
</organism>
<feature type="compositionally biased region" description="Polar residues" evidence="1">
    <location>
        <begin position="414"/>
        <end position="431"/>
    </location>
</feature>
<protein>
    <submittedName>
        <fullName evidence="2">Uncharacterized protein</fullName>
    </submittedName>
</protein>
<feature type="region of interest" description="Disordered" evidence="1">
    <location>
        <begin position="414"/>
        <end position="456"/>
    </location>
</feature>